<dbReference type="EMBL" id="FMZE01000011">
    <property type="protein sequence ID" value="SDD70557.1"/>
    <property type="molecule type" value="Genomic_DNA"/>
</dbReference>
<dbReference type="InterPro" id="IPR011008">
    <property type="entry name" value="Dimeric_a/b-barrel"/>
</dbReference>
<name>A0A222VW44_9PSEU</name>
<evidence type="ECO:0000256" key="1">
    <source>
        <dbReference type="ARBA" id="ARBA00007689"/>
    </source>
</evidence>
<accession>A0A222VW44</accession>
<dbReference type="PANTHER" id="PTHR37828:SF1">
    <property type="entry name" value="YCII-RELATED DOMAIN-CONTAINING PROTEIN"/>
    <property type="match status" value="1"/>
</dbReference>
<gene>
    <name evidence="2" type="ORF">SAMN05421630_111169</name>
</gene>
<dbReference type="Pfam" id="PF03795">
    <property type="entry name" value="YCII"/>
    <property type="match status" value="1"/>
</dbReference>
<dbReference type="STRING" id="530584.SAMN05421630_111169"/>
<sequence>MYVVLLTYTAPRQELDYVLPDHVEWVARQYDHSYFLASGRREPHLGEVMITRPMTRGKLDAMLATDPLVLGHYAHYEVVEFSATRTCPELRLLNEAVVH</sequence>
<dbReference type="OrthoDB" id="9814407at2"/>
<dbReference type="Proteomes" id="UP000199494">
    <property type="component" value="Unassembled WGS sequence"/>
</dbReference>
<dbReference type="RefSeq" id="WP_091809285.1">
    <property type="nucleotide sequence ID" value="NZ_CP016353.1"/>
</dbReference>
<proteinExistence type="inferred from homology"/>
<dbReference type="InterPro" id="IPR005545">
    <property type="entry name" value="YCII"/>
</dbReference>
<evidence type="ECO:0000313" key="3">
    <source>
        <dbReference type="Proteomes" id="UP000199494"/>
    </source>
</evidence>
<keyword evidence="3" id="KW-1185">Reference proteome</keyword>
<comment type="similarity">
    <text evidence="1">Belongs to the YciI family.</text>
</comment>
<evidence type="ECO:0000313" key="2">
    <source>
        <dbReference type="EMBL" id="SDD70557.1"/>
    </source>
</evidence>
<dbReference type="PANTHER" id="PTHR37828">
    <property type="entry name" value="GSR2449 PROTEIN"/>
    <property type="match status" value="1"/>
</dbReference>
<dbReference type="SUPFAM" id="SSF54909">
    <property type="entry name" value="Dimeric alpha+beta barrel"/>
    <property type="match status" value="1"/>
</dbReference>
<protein>
    <submittedName>
        <fullName evidence="2">Uncharacterized conserved protein YciI, contains a putative active-site phosphohistidine</fullName>
    </submittedName>
</protein>
<dbReference type="AlphaFoldDB" id="A0A222VW44"/>
<organism evidence="2 3">
    <name type="scientific">Prauserella marina</name>
    <dbReference type="NCBI Taxonomy" id="530584"/>
    <lineage>
        <taxon>Bacteria</taxon>
        <taxon>Bacillati</taxon>
        <taxon>Actinomycetota</taxon>
        <taxon>Actinomycetes</taxon>
        <taxon>Pseudonocardiales</taxon>
        <taxon>Pseudonocardiaceae</taxon>
        <taxon>Prauserella</taxon>
    </lineage>
</organism>
<dbReference type="KEGG" id="pmad:BAY61_26325"/>
<reference evidence="2 3" key="1">
    <citation type="submission" date="2016-10" db="EMBL/GenBank/DDBJ databases">
        <authorList>
            <person name="de Groot N.N."/>
        </authorList>
    </citation>
    <scope>NUCLEOTIDE SEQUENCE [LARGE SCALE GENOMIC DNA]</scope>
    <source>
        <strain evidence="2 3">CGMCC 4.5506</strain>
    </source>
</reference>